<evidence type="ECO:0000259" key="5">
    <source>
        <dbReference type="Pfam" id="PF00296"/>
    </source>
</evidence>
<dbReference type="InParanoid" id="A0A7L4YPA7"/>
<keyword evidence="2" id="KW-0288">FMN</keyword>
<keyword evidence="3" id="KW-0560">Oxidoreductase</keyword>
<dbReference type="KEGG" id="eke:EK0264_10295"/>
<organism evidence="6 7">
    <name type="scientific">Epidermidibacterium keratini</name>
    <dbReference type="NCBI Taxonomy" id="1891644"/>
    <lineage>
        <taxon>Bacteria</taxon>
        <taxon>Bacillati</taxon>
        <taxon>Actinomycetota</taxon>
        <taxon>Actinomycetes</taxon>
        <taxon>Sporichthyales</taxon>
        <taxon>Sporichthyaceae</taxon>
        <taxon>Epidermidibacterium</taxon>
    </lineage>
</organism>
<dbReference type="SUPFAM" id="SSF51679">
    <property type="entry name" value="Bacterial luciferase-like"/>
    <property type="match status" value="1"/>
</dbReference>
<evidence type="ECO:0000313" key="7">
    <source>
        <dbReference type="Proteomes" id="UP000463857"/>
    </source>
</evidence>
<accession>A0A7L4YPA7</accession>
<dbReference type="RefSeq" id="WP_159545323.1">
    <property type="nucleotide sequence ID" value="NZ_CP047156.1"/>
</dbReference>
<keyword evidence="4" id="KW-0503">Monooxygenase</keyword>
<dbReference type="Proteomes" id="UP000463857">
    <property type="component" value="Chromosome"/>
</dbReference>
<protein>
    <submittedName>
        <fullName evidence="6">LLM class flavin-dependent oxidoreductase</fullName>
    </submittedName>
</protein>
<dbReference type="OrthoDB" id="3206024at2"/>
<dbReference type="GO" id="GO:0046306">
    <property type="term" value="P:alkanesulfonate catabolic process"/>
    <property type="evidence" value="ECO:0007669"/>
    <property type="project" value="TreeGrafter"/>
</dbReference>
<feature type="domain" description="Luciferase-like" evidence="5">
    <location>
        <begin position="11"/>
        <end position="210"/>
    </location>
</feature>
<dbReference type="Pfam" id="PF00296">
    <property type="entry name" value="Bac_luciferase"/>
    <property type="match status" value="1"/>
</dbReference>
<dbReference type="InterPro" id="IPR011251">
    <property type="entry name" value="Luciferase-like_dom"/>
</dbReference>
<dbReference type="Gene3D" id="3.20.20.30">
    <property type="entry name" value="Luciferase-like domain"/>
    <property type="match status" value="1"/>
</dbReference>
<evidence type="ECO:0000256" key="2">
    <source>
        <dbReference type="ARBA" id="ARBA00022643"/>
    </source>
</evidence>
<evidence type="ECO:0000256" key="1">
    <source>
        <dbReference type="ARBA" id="ARBA00022630"/>
    </source>
</evidence>
<gene>
    <name evidence="6" type="ORF">EK0264_10295</name>
</gene>
<evidence type="ECO:0000256" key="4">
    <source>
        <dbReference type="ARBA" id="ARBA00023033"/>
    </source>
</evidence>
<reference evidence="6 7" key="1">
    <citation type="journal article" date="2018" name="Int. J. Syst. Evol. Microbiol.">
        <title>Epidermidibacterium keratini gen. nov., sp. nov., a member of the family Sporichthyaceae, isolated from keratin epidermis.</title>
        <authorList>
            <person name="Lee D.G."/>
            <person name="Trujillo M.E."/>
            <person name="Kang S."/>
            <person name="Nam J.J."/>
            <person name="Kim Y.J."/>
        </authorList>
    </citation>
    <scope>NUCLEOTIDE SEQUENCE [LARGE SCALE GENOMIC DNA]</scope>
    <source>
        <strain evidence="6 7">EPI-7</strain>
    </source>
</reference>
<dbReference type="PANTHER" id="PTHR42847:SF4">
    <property type="entry name" value="ALKANESULFONATE MONOOXYGENASE-RELATED"/>
    <property type="match status" value="1"/>
</dbReference>
<keyword evidence="7" id="KW-1185">Reference proteome</keyword>
<sequence>MRYGIVITDREPTRFVELARRAEDAGWDAVFSWETHYGWDAWTGLTAAATATSTLRLGTMLTPVPKWLPWQLASVTRTLDELSGGRVILACGLGAVHEGWTAFEDDPGRRVRAEKMDEILDICFGLWSGGADFEYDGTHFRVRPTEMFQPGPPVAQPRITTWCVGLTGARKSMSRAARCDGLLPNFAGVGPETDKLTVDDWGAAVTEITALRDELGYSGEYDVVAEGAFALDEWSRCREYAADLAERGCTWYVDSSWSQMGQPDEDDVLRARIDAGPPRPA</sequence>
<name>A0A7L4YPA7_9ACTN</name>
<evidence type="ECO:0000256" key="3">
    <source>
        <dbReference type="ARBA" id="ARBA00023002"/>
    </source>
</evidence>
<dbReference type="PANTHER" id="PTHR42847">
    <property type="entry name" value="ALKANESULFONATE MONOOXYGENASE"/>
    <property type="match status" value="1"/>
</dbReference>
<proteinExistence type="predicted"/>
<dbReference type="AlphaFoldDB" id="A0A7L4YPA7"/>
<keyword evidence="1" id="KW-0285">Flavoprotein</keyword>
<dbReference type="InterPro" id="IPR036661">
    <property type="entry name" value="Luciferase-like_sf"/>
</dbReference>
<dbReference type="EMBL" id="CP047156">
    <property type="protein sequence ID" value="QHC00639.1"/>
    <property type="molecule type" value="Genomic_DNA"/>
</dbReference>
<dbReference type="InterPro" id="IPR050172">
    <property type="entry name" value="SsuD_RutA_monooxygenase"/>
</dbReference>
<evidence type="ECO:0000313" key="6">
    <source>
        <dbReference type="EMBL" id="QHC00639.1"/>
    </source>
</evidence>
<dbReference type="GO" id="GO:0008726">
    <property type="term" value="F:alkanesulfonate monooxygenase activity"/>
    <property type="evidence" value="ECO:0007669"/>
    <property type="project" value="TreeGrafter"/>
</dbReference>